<dbReference type="InterPro" id="IPR007505">
    <property type="entry name" value="PDDEXK_7"/>
</dbReference>
<dbReference type="InterPro" id="IPR018633">
    <property type="entry name" value="DUF2357"/>
</dbReference>
<dbReference type="RefSeq" id="WP_069657001.1">
    <property type="nucleotide sequence ID" value="NZ_MIJF01000034.1"/>
</dbReference>
<organism evidence="2 3">
    <name type="scientific">Vulcanibacillus modesticaldus</name>
    <dbReference type="NCBI Taxonomy" id="337097"/>
    <lineage>
        <taxon>Bacteria</taxon>
        <taxon>Bacillati</taxon>
        <taxon>Bacillota</taxon>
        <taxon>Bacilli</taxon>
        <taxon>Bacillales</taxon>
        <taxon>Bacillaceae</taxon>
        <taxon>Vulcanibacillus</taxon>
    </lineage>
</organism>
<dbReference type="STRING" id="337097.BHF71_10155"/>
<gene>
    <name evidence="2" type="ORF">BHF71_10155</name>
</gene>
<dbReference type="OrthoDB" id="11970at2"/>
<dbReference type="Proteomes" id="UP000243739">
    <property type="component" value="Unassembled WGS sequence"/>
</dbReference>
<keyword evidence="3" id="KW-1185">Reference proteome</keyword>
<evidence type="ECO:0000313" key="2">
    <source>
        <dbReference type="EMBL" id="OEF99128.1"/>
    </source>
</evidence>
<dbReference type="Pfam" id="PF09823">
    <property type="entry name" value="DUF2357"/>
    <property type="match status" value="1"/>
</dbReference>
<feature type="domain" description="DUF2357" evidence="1">
    <location>
        <begin position="66"/>
        <end position="296"/>
    </location>
</feature>
<dbReference type="AlphaFoldDB" id="A0A1D2YTU8"/>
<name>A0A1D2YTU8_9BACI</name>
<dbReference type="Pfam" id="PF04411">
    <property type="entry name" value="PDDEXK_7"/>
    <property type="match status" value="1"/>
</dbReference>
<dbReference type="EMBL" id="MIJF01000034">
    <property type="protein sequence ID" value="OEF99128.1"/>
    <property type="molecule type" value="Genomic_DNA"/>
</dbReference>
<protein>
    <recommendedName>
        <fullName evidence="1">DUF2357 domain-containing protein</fullName>
    </recommendedName>
</protein>
<reference evidence="2 3" key="1">
    <citation type="submission" date="2016-09" db="EMBL/GenBank/DDBJ databases">
        <title>Draft genome sequence for the type strain of Vulcanibacillus modesticaldus BR, a strictly anaerobic, moderately thermophilic, and nitrate-reducing bacterium from deep sea-hydrothermal vents of the Mid-Atlantic Ridge.</title>
        <authorList>
            <person name="Abin C.A."/>
            <person name="Hollibaugh J.T."/>
        </authorList>
    </citation>
    <scope>NUCLEOTIDE SEQUENCE [LARGE SCALE GENOMIC DNA]</scope>
    <source>
        <strain evidence="2 3">BR</strain>
    </source>
</reference>
<sequence length="497" mass="59969">MEQHNFGVNIEVWDNETLSWTPIEDMYLKEGTQYRWRSSIRGDFILLMQQIPIMMTRTSEWWEGVLDTPFESGIVTFTIYQGNERFDIEQYIYPDSRKITNEQYEVMLQDILSEAKVLFKTEGLKRNVSASGRKREVTWLQWNYIERTMSQLRNIFLRIEANSLRFLNKNHELLKREQVKIVNNQLISWVVRHGEAYGGNPNRFPEYMLANRNIETFDLYENKVILRQVIELETIIKKFYESEYEEFKPIASKYLDWLYKWRNAEFLKGLSPFKGTIRISQVFRKHPLYRVWYQWYQKLYEFKDLNFDVQYKIPLKETHQLYEVWVYIQIIIILKELGLIEDSFRILTQVKDTFFLKLSENKKSTIQLKNGAKLSYQRKFQSNTYPFKTYTHAMIPDIVIEYNQKIYILDPKYRIPSNLSIALGEMHKYRDGIIHSETNERVVEQVYIVTPKRSILPENKDFFTEKYRDFYKMGAFSLSPGEDNWELKDWLSSIFNS</sequence>
<comment type="caution">
    <text evidence="2">The sequence shown here is derived from an EMBL/GenBank/DDBJ whole genome shotgun (WGS) entry which is preliminary data.</text>
</comment>
<evidence type="ECO:0000259" key="1">
    <source>
        <dbReference type="Pfam" id="PF09823"/>
    </source>
</evidence>
<evidence type="ECO:0000313" key="3">
    <source>
        <dbReference type="Proteomes" id="UP000243739"/>
    </source>
</evidence>
<proteinExistence type="predicted"/>
<accession>A0A1D2YTU8</accession>